<comment type="caution">
    <text evidence="2">The sequence shown here is derived from an EMBL/GenBank/DDBJ whole genome shotgun (WGS) entry which is preliminary data.</text>
</comment>
<reference evidence="2 4" key="1">
    <citation type="submission" date="2015-09" db="EMBL/GenBank/DDBJ databases">
        <title>Genome announcement of multiple Pseudomonas syringae strains.</title>
        <authorList>
            <person name="Thakur S."/>
            <person name="Wang P.W."/>
            <person name="Gong Y."/>
            <person name="Weir B.S."/>
            <person name="Guttman D.S."/>
        </authorList>
    </citation>
    <scope>NUCLEOTIDE SEQUENCE [LARGE SCALE GENOMIC DNA]</scope>
    <source>
        <strain evidence="2 4">ICMP4455</strain>
    </source>
</reference>
<evidence type="ECO:0000313" key="5">
    <source>
        <dbReference type="Proteomes" id="UP000275613"/>
    </source>
</evidence>
<dbReference type="EMBL" id="RBPV01000551">
    <property type="protein sequence ID" value="RMO47980.1"/>
    <property type="molecule type" value="Genomic_DNA"/>
</dbReference>
<reference evidence="3 5" key="2">
    <citation type="submission" date="2018-08" db="EMBL/GenBank/DDBJ databases">
        <title>Recombination of ecologically and evolutionarily significant loci maintains genetic cohesion in the Pseudomonas syringae species complex.</title>
        <authorList>
            <person name="Dillon M."/>
            <person name="Thakur S."/>
            <person name="Almeida R.N.D."/>
            <person name="Weir B.S."/>
            <person name="Guttman D.S."/>
        </authorList>
    </citation>
    <scope>NUCLEOTIDE SEQUENCE [LARGE SCALE GENOMIC DNA]</scope>
    <source>
        <strain evidence="3 5">ICMP 4316</strain>
    </source>
</reference>
<feature type="compositionally biased region" description="Basic residues" evidence="1">
    <location>
        <begin position="1"/>
        <end position="14"/>
    </location>
</feature>
<dbReference type="Proteomes" id="UP000050490">
    <property type="component" value="Unassembled WGS sequence"/>
</dbReference>
<proteinExistence type="predicted"/>
<organism evidence="2 4">
    <name type="scientific">Pseudomonas amygdali pv. eriobotryae</name>
    <dbReference type="NCBI Taxonomy" id="129137"/>
    <lineage>
        <taxon>Bacteria</taxon>
        <taxon>Pseudomonadati</taxon>
        <taxon>Pseudomonadota</taxon>
        <taxon>Gammaproteobacteria</taxon>
        <taxon>Pseudomonadales</taxon>
        <taxon>Pseudomonadaceae</taxon>
        <taxon>Pseudomonas</taxon>
        <taxon>Pseudomonas amygdali</taxon>
    </lineage>
</organism>
<protein>
    <submittedName>
        <fullName evidence="2">Uncharacterized protein</fullName>
    </submittedName>
</protein>
<evidence type="ECO:0000256" key="1">
    <source>
        <dbReference type="SAM" id="MobiDB-lite"/>
    </source>
</evidence>
<evidence type="ECO:0000313" key="2">
    <source>
        <dbReference type="EMBL" id="KPX23247.1"/>
    </source>
</evidence>
<feature type="region of interest" description="Disordered" evidence="1">
    <location>
        <begin position="1"/>
        <end position="44"/>
    </location>
</feature>
<gene>
    <name evidence="2" type="ORF">ALO70_101425</name>
    <name evidence="3" type="ORF">ALQ39_101679</name>
</gene>
<dbReference type="EMBL" id="LJQI01000344">
    <property type="protein sequence ID" value="KPX23247.1"/>
    <property type="molecule type" value="Genomic_DNA"/>
</dbReference>
<name>A0A0N8RFI0_PSEA0</name>
<accession>A0A0N8RFI0</accession>
<dbReference type="AlphaFoldDB" id="A0A0N8RFI0"/>
<dbReference type="Proteomes" id="UP000275613">
    <property type="component" value="Unassembled WGS sequence"/>
</dbReference>
<evidence type="ECO:0000313" key="4">
    <source>
        <dbReference type="Proteomes" id="UP000050490"/>
    </source>
</evidence>
<sequence length="44" mass="4669">MVKAHTFSHARRHAGLALAQGKEAPRTDHTSWLAGVSTPTSKAS</sequence>
<evidence type="ECO:0000313" key="3">
    <source>
        <dbReference type="EMBL" id="RMO47980.1"/>
    </source>
</evidence>